<dbReference type="AlphaFoldDB" id="B1LWL1"/>
<dbReference type="EMBL" id="CP001001">
    <property type="protein sequence ID" value="ACB22713.1"/>
    <property type="molecule type" value="Genomic_DNA"/>
</dbReference>
<accession>B1LWL1</accession>
<protein>
    <submittedName>
        <fullName evidence="1">Uncharacterized protein</fullName>
    </submittedName>
</protein>
<dbReference type="OrthoDB" id="8002766at2"/>
<dbReference type="Proteomes" id="UP000006589">
    <property type="component" value="Chromosome"/>
</dbReference>
<reference evidence="1 2" key="1">
    <citation type="submission" date="2008-03" db="EMBL/GenBank/DDBJ databases">
        <title>Complete sequence of chromosome of Methylobacterium radiotolerans JCM 2831.</title>
        <authorList>
            <consortium name="US DOE Joint Genome Institute"/>
            <person name="Copeland A."/>
            <person name="Lucas S."/>
            <person name="Lapidus A."/>
            <person name="Glavina del Rio T."/>
            <person name="Dalin E."/>
            <person name="Tice H."/>
            <person name="Bruce D."/>
            <person name="Goodwin L."/>
            <person name="Pitluck S."/>
            <person name="Kiss H."/>
            <person name="Brettin T."/>
            <person name="Detter J.C."/>
            <person name="Han C."/>
            <person name="Kuske C.R."/>
            <person name="Schmutz J."/>
            <person name="Larimer F."/>
            <person name="Land M."/>
            <person name="Hauser L."/>
            <person name="Kyrpides N."/>
            <person name="Mikhailova N."/>
            <person name="Marx C.J."/>
            <person name="Richardson P."/>
        </authorList>
    </citation>
    <scope>NUCLEOTIDE SEQUENCE [LARGE SCALE GENOMIC DNA]</scope>
    <source>
        <strain evidence="2">ATCC 27329 / DSM 1819 / JCM 2831 / NBRC 15690 / NCIMB 10815 / 0-1</strain>
    </source>
</reference>
<dbReference type="RefSeq" id="WP_012317707.1">
    <property type="nucleotide sequence ID" value="NC_010505.1"/>
</dbReference>
<dbReference type="KEGG" id="mrd:Mrad2831_0702"/>
<dbReference type="STRING" id="426355.Mrad2831_0702"/>
<dbReference type="GeneID" id="6136717"/>
<organism evidence="1 2">
    <name type="scientific">Methylobacterium radiotolerans (strain ATCC 27329 / DSM 1819 / JCM 2831 / NBRC 15690 / NCIMB 10815 / 0-1)</name>
    <dbReference type="NCBI Taxonomy" id="426355"/>
    <lineage>
        <taxon>Bacteria</taxon>
        <taxon>Pseudomonadati</taxon>
        <taxon>Pseudomonadota</taxon>
        <taxon>Alphaproteobacteria</taxon>
        <taxon>Hyphomicrobiales</taxon>
        <taxon>Methylobacteriaceae</taxon>
        <taxon>Methylobacterium</taxon>
    </lineage>
</organism>
<name>B1LWL1_METRJ</name>
<proteinExistence type="predicted"/>
<sequence>MTDAGGFDLDGAAKSAHERDVLLRQIADALNIPVSIFRRPPGASAPRGPSAAECTALLNAFSRIEDPELRKECLALAERFSRT</sequence>
<evidence type="ECO:0000313" key="1">
    <source>
        <dbReference type="EMBL" id="ACB22713.1"/>
    </source>
</evidence>
<gene>
    <name evidence="1" type="ordered locus">Mrad2831_0702</name>
</gene>
<dbReference type="HOGENOM" id="CLU_2538721_0_0_5"/>
<evidence type="ECO:0000313" key="2">
    <source>
        <dbReference type="Proteomes" id="UP000006589"/>
    </source>
</evidence>
<dbReference type="eggNOG" id="ENOG50310QJ">
    <property type="taxonomic scope" value="Bacteria"/>
</dbReference>